<gene>
    <name evidence="1" type="ORF">DWY99_13260</name>
</gene>
<evidence type="ECO:0000313" key="2">
    <source>
        <dbReference type="Proteomes" id="UP000284751"/>
    </source>
</evidence>
<proteinExistence type="predicted"/>
<evidence type="ECO:0000313" key="1">
    <source>
        <dbReference type="EMBL" id="RGQ34911.1"/>
    </source>
</evidence>
<comment type="caution">
    <text evidence="1">The sequence shown here is derived from an EMBL/GenBank/DDBJ whole genome shotgun (WGS) entry which is preliminary data.</text>
</comment>
<dbReference type="EMBL" id="QRTC01000076">
    <property type="protein sequence ID" value="RGQ34911.1"/>
    <property type="molecule type" value="Genomic_DNA"/>
</dbReference>
<dbReference type="Proteomes" id="UP000284751">
    <property type="component" value="Unassembled WGS sequence"/>
</dbReference>
<protein>
    <submittedName>
        <fullName evidence="1">Uncharacterized protein</fullName>
    </submittedName>
</protein>
<name>A0A412AUF6_9FIRM</name>
<organism evidence="1 2">
    <name type="scientific">[Clostridium] leptum</name>
    <dbReference type="NCBI Taxonomy" id="1535"/>
    <lineage>
        <taxon>Bacteria</taxon>
        <taxon>Bacillati</taxon>
        <taxon>Bacillota</taxon>
        <taxon>Clostridia</taxon>
        <taxon>Eubacteriales</taxon>
        <taxon>Oscillospiraceae</taxon>
        <taxon>Oscillospiraceae incertae sedis</taxon>
    </lineage>
</organism>
<reference evidence="1 2" key="1">
    <citation type="submission" date="2018-08" db="EMBL/GenBank/DDBJ databases">
        <title>A genome reference for cultivated species of the human gut microbiota.</title>
        <authorList>
            <person name="Zou Y."/>
            <person name="Xue W."/>
            <person name="Luo G."/>
        </authorList>
    </citation>
    <scope>NUCLEOTIDE SEQUENCE [LARGE SCALE GENOMIC DNA]</scope>
    <source>
        <strain evidence="1 2">AF28-26</strain>
    </source>
</reference>
<dbReference type="AlphaFoldDB" id="A0A412AUF6"/>
<sequence>MMLRKDLNSTVSLIFNQDGTYDLILNYEQNGMKLSKEFDLKKEAHKISKSIFSNKELLFSLKRRYLNFNSN</sequence>
<accession>A0A412AUF6</accession>